<dbReference type="Pfam" id="PF00054">
    <property type="entry name" value="Laminin_G_1"/>
    <property type="match status" value="1"/>
</dbReference>
<dbReference type="AlphaFoldDB" id="A0A6S7IBH5"/>
<evidence type="ECO:0000256" key="1">
    <source>
        <dbReference type="PROSITE-ProRule" id="PRU00122"/>
    </source>
</evidence>
<evidence type="ECO:0000313" key="2">
    <source>
        <dbReference type="EMBL" id="CAB4016084.1"/>
    </source>
</evidence>
<comment type="caution">
    <text evidence="1">Lacks conserved residue(s) required for the propagation of feature annotation.</text>
</comment>
<dbReference type="CDD" id="cd00110">
    <property type="entry name" value="LamG"/>
    <property type="match status" value="2"/>
</dbReference>
<dbReference type="InterPro" id="IPR050372">
    <property type="entry name" value="Neurexin-related_CASP"/>
</dbReference>
<protein>
    <submittedName>
        <fullName evidence="2">Laminin subunit alpha-like</fullName>
    </submittedName>
</protein>
<dbReference type="InterPro" id="IPR013320">
    <property type="entry name" value="ConA-like_dom_sf"/>
</dbReference>
<dbReference type="Proteomes" id="UP001152795">
    <property type="component" value="Unassembled WGS sequence"/>
</dbReference>
<dbReference type="GO" id="GO:0016020">
    <property type="term" value="C:membrane"/>
    <property type="evidence" value="ECO:0007669"/>
    <property type="project" value="UniProtKB-SubCell"/>
</dbReference>
<feature type="non-terminal residue" evidence="2">
    <location>
        <position position="1"/>
    </location>
</feature>
<keyword evidence="3" id="KW-1185">Reference proteome</keyword>
<dbReference type="EMBL" id="CACRXK020008964">
    <property type="protein sequence ID" value="CAB4016084.1"/>
    <property type="molecule type" value="Genomic_DNA"/>
</dbReference>
<comment type="caution">
    <text evidence="2">The sequence shown here is derived from an EMBL/GenBank/DDBJ whole genome shotgun (WGS) entry which is preliminary data.</text>
</comment>
<dbReference type="Pfam" id="PF02210">
    <property type="entry name" value="Laminin_G_2"/>
    <property type="match status" value="1"/>
</dbReference>
<dbReference type="OrthoDB" id="5984158at2759"/>
<organism evidence="2 3">
    <name type="scientific">Paramuricea clavata</name>
    <name type="common">Red gorgonian</name>
    <name type="synonym">Violescent sea-whip</name>
    <dbReference type="NCBI Taxonomy" id="317549"/>
    <lineage>
        <taxon>Eukaryota</taxon>
        <taxon>Metazoa</taxon>
        <taxon>Cnidaria</taxon>
        <taxon>Anthozoa</taxon>
        <taxon>Octocorallia</taxon>
        <taxon>Malacalcyonacea</taxon>
        <taxon>Plexauridae</taxon>
        <taxon>Paramuricea</taxon>
    </lineage>
</organism>
<dbReference type="Gene3D" id="2.60.120.200">
    <property type="match status" value="2"/>
</dbReference>
<dbReference type="PANTHER" id="PTHR15036">
    <property type="entry name" value="PIKACHURIN-LIKE PROTEIN"/>
    <property type="match status" value="1"/>
</dbReference>
<gene>
    <name evidence="2" type="ORF">PACLA_8A002384</name>
</gene>
<dbReference type="PROSITE" id="PS50025">
    <property type="entry name" value="LAM_G_DOMAIN"/>
    <property type="match status" value="2"/>
</dbReference>
<name>A0A6S7IBH5_PARCT</name>
<dbReference type="SUPFAM" id="SSF49899">
    <property type="entry name" value="Concanavalin A-like lectins/glucanases"/>
    <property type="match status" value="2"/>
</dbReference>
<dbReference type="SMART" id="SM00282">
    <property type="entry name" value="LamG"/>
    <property type="match status" value="2"/>
</dbReference>
<reference evidence="2" key="1">
    <citation type="submission" date="2020-04" db="EMBL/GenBank/DDBJ databases">
        <authorList>
            <person name="Alioto T."/>
            <person name="Alioto T."/>
            <person name="Gomez Garrido J."/>
        </authorList>
    </citation>
    <scope>NUCLEOTIDE SEQUENCE</scope>
    <source>
        <strain evidence="2">A484AB</strain>
    </source>
</reference>
<sequence>GGLSFEFRTFASNGILFYSANNAQIDFISCYLQDGKVTFGFNTGSEDIFLSTDNVVNDGTWKKVTIYRDKVKAQLTVDGIDVNAVGNPGATIINGIPYLYFGGYKTEVLKRKINAKSRVPISACFRRLMWHSGMKFPKKPVKEQFVSKCYNEQQEKSVYFAGINSYMIATEAFFVGRKKLFSMDIKPQNMTGLIFALVDQKRPENGDFVVLELNDGSVVVRVQNGDGIMQTSWTPLDGQTLCDNKWHKIVVSKVEKTLSLQVDTNPPSKVKQGTLTVANVKDQFFLGGIPANVRSSGINVRSSYQGCLKNFRVTMSSVVELFNPASMFGDISMFGCPIAD</sequence>
<evidence type="ECO:0000313" key="3">
    <source>
        <dbReference type="Proteomes" id="UP001152795"/>
    </source>
</evidence>
<proteinExistence type="predicted"/>
<accession>A0A6S7IBH5</accession>
<dbReference type="InterPro" id="IPR001791">
    <property type="entry name" value="Laminin_G"/>
</dbReference>
<dbReference type="PANTHER" id="PTHR15036:SF49">
    <property type="entry name" value="AXOTACTIN"/>
    <property type="match status" value="1"/>
</dbReference>